<dbReference type="OrthoDB" id="6692864at2759"/>
<dbReference type="InterPro" id="IPR050121">
    <property type="entry name" value="Cytochrome_P450_monoxygenase"/>
</dbReference>
<feature type="binding site" description="axial binding residue" evidence="8">
    <location>
        <position position="512"/>
    </location>
    <ligand>
        <name>heme</name>
        <dbReference type="ChEBI" id="CHEBI:30413"/>
    </ligand>
    <ligandPart>
        <name>Fe</name>
        <dbReference type="ChEBI" id="CHEBI:18248"/>
    </ligandPart>
</feature>
<evidence type="ECO:0000256" key="1">
    <source>
        <dbReference type="ARBA" id="ARBA00001971"/>
    </source>
</evidence>
<dbReference type="RefSeq" id="XP_024333797.1">
    <property type="nucleotide sequence ID" value="XM_024482255.1"/>
</dbReference>
<gene>
    <name evidence="10" type="ORF">POSPLADRAFT_1067996</name>
</gene>
<sequence length="569" mass="63399">MFQPGKVSSDRDAILVCALPAVATYLWLKWYEAKSLSTLTVLLGVVPAFSTVLLSQSLSFLRAASLSFVVHYAVVLSCACLYRLSPFHPLAPYPGPFLCKISKLWLVYMTSRGKLHLYFHELHSRYGPIVRVGPNELSTTEVDIFPFILGPQGMPKGSLWEGRRISGKRGAGAKNAKGHLIGARDKKLHAESRRVWNRAFTTAAVKGYEPILIRRTAQLSEELNERCAEQPQREVEADLSQWLSYFTFDFMGDMVFGGGFELMHDGDKDGIYKTMVAGLQLPALTQQIPWIAPSLSYLPYIGRHMKALGDFAFKQVTHRMQEGSIQNDLFYHLLDEAPEDRKPPPFPVIMTNAVTAMLAGSDTTAVALCNVFYCILAHPACYTLLQQEVDAAFPPGQGEPVDASKLASMEYLNAVINEALRLYPSIPTSLQRSPTPGSGSHAIGNRLVVSEGTGVFVSPYAVQRDSRYFAPHPDSFMPQRWLARRDDKGSENMPFTVNPDAFIPFSSGPANCVGRPVAILAMRMVLAYLLQHFNMRLADGYDKAQWVEELRDYFAFQKGTLPVFLKPRT</sequence>
<dbReference type="CDD" id="cd11061">
    <property type="entry name" value="CYP67-like"/>
    <property type="match status" value="1"/>
</dbReference>
<evidence type="ECO:0000256" key="7">
    <source>
        <dbReference type="ARBA" id="ARBA00023033"/>
    </source>
</evidence>
<comment type="similarity">
    <text evidence="3">Belongs to the cytochrome P450 family.</text>
</comment>
<evidence type="ECO:0000256" key="9">
    <source>
        <dbReference type="SAM" id="Phobius"/>
    </source>
</evidence>
<dbReference type="EMBL" id="KZ110610">
    <property type="protein sequence ID" value="OSX57003.1"/>
    <property type="molecule type" value="Genomic_DNA"/>
</dbReference>
<keyword evidence="9" id="KW-1133">Transmembrane helix</keyword>
<accession>A0A1X6MLP5</accession>
<keyword evidence="8" id="KW-0349">Heme</keyword>
<dbReference type="GO" id="GO:0016705">
    <property type="term" value="F:oxidoreductase activity, acting on paired donors, with incorporation or reduction of molecular oxygen"/>
    <property type="evidence" value="ECO:0007669"/>
    <property type="project" value="InterPro"/>
</dbReference>
<organism evidence="10 11">
    <name type="scientific">Postia placenta MAD-698-R-SB12</name>
    <dbReference type="NCBI Taxonomy" id="670580"/>
    <lineage>
        <taxon>Eukaryota</taxon>
        <taxon>Fungi</taxon>
        <taxon>Dikarya</taxon>
        <taxon>Basidiomycota</taxon>
        <taxon>Agaricomycotina</taxon>
        <taxon>Agaricomycetes</taxon>
        <taxon>Polyporales</taxon>
        <taxon>Adustoporiaceae</taxon>
        <taxon>Rhodonia</taxon>
    </lineage>
</organism>
<dbReference type="GO" id="GO:0005506">
    <property type="term" value="F:iron ion binding"/>
    <property type="evidence" value="ECO:0007669"/>
    <property type="project" value="InterPro"/>
</dbReference>
<keyword evidence="6 8" id="KW-0408">Iron</keyword>
<keyword evidence="7" id="KW-0503">Monooxygenase</keyword>
<dbReference type="PANTHER" id="PTHR24305">
    <property type="entry name" value="CYTOCHROME P450"/>
    <property type="match status" value="1"/>
</dbReference>
<comment type="pathway">
    <text evidence="2">Secondary metabolite biosynthesis.</text>
</comment>
<dbReference type="Proteomes" id="UP000194127">
    <property type="component" value="Unassembled WGS sequence"/>
</dbReference>
<name>A0A1X6MLP5_9APHY</name>
<evidence type="ECO:0000256" key="6">
    <source>
        <dbReference type="ARBA" id="ARBA00023004"/>
    </source>
</evidence>
<dbReference type="PRINTS" id="PR00385">
    <property type="entry name" value="P450"/>
</dbReference>
<dbReference type="InterPro" id="IPR036396">
    <property type="entry name" value="Cyt_P450_sf"/>
</dbReference>
<feature type="transmembrane region" description="Helical" evidence="9">
    <location>
        <begin position="12"/>
        <end position="30"/>
    </location>
</feature>
<dbReference type="GeneID" id="36327205"/>
<feature type="transmembrane region" description="Helical" evidence="9">
    <location>
        <begin position="36"/>
        <end position="54"/>
    </location>
</feature>
<keyword evidence="9" id="KW-0812">Transmembrane</keyword>
<protein>
    <recommendedName>
        <fullName evidence="12">Cytochrome P450</fullName>
    </recommendedName>
</protein>
<dbReference type="GO" id="GO:0004497">
    <property type="term" value="F:monooxygenase activity"/>
    <property type="evidence" value="ECO:0007669"/>
    <property type="project" value="UniProtKB-KW"/>
</dbReference>
<evidence type="ECO:0000313" key="10">
    <source>
        <dbReference type="EMBL" id="OSX57003.1"/>
    </source>
</evidence>
<dbReference type="PRINTS" id="PR00463">
    <property type="entry name" value="EP450I"/>
</dbReference>
<dbReference type="SUPFAM" id="SSF48264">
    <property type="entry name" value="Cytochrome P450"/>
    <property type="match status" value="1"/>
</dbReference>
<evidence type="ECO:0000313" key="11">
    <source>
        <dbReference type="Proteomes" id="UP000194127"/>
    </source>
</evidence>
<keyword evidence="11" id="KW-1185">Reference proteome</keyword>
<dbReference type="AlphaFoldDB" id="A0A1X6MLP5"/>
<keyword evidence="4 8" id="KW-0479">Metal-binding</keyword>
<keyword evidence="5" id="KW-0560">Oxidoreductase</keyword>
<dbReference type="Gene3D" id="1.10.630.10">
    <property type="entry name" value="Cytochrome P450"/>
    <property type="match status" value="1"/>
</dbReference>
<dbReference type="InterPro" id="IPR001128">
    <property type="entry name" value="Cyt_P450"/>
</dbReference>
<dbReference type="PANTHER" id="PTHR24305:SF187">
    <property type="entry name" value="P450, PUTATIVE (EUROFUNG)-RELATED"/>
    <property type="match status" value="1"/>
</dbReference>
<dbReference type="STRING" id="670580.A0A1X6MLP5"/>
<evidence type="ECO:0000256" key="8">
    <source>
        <dbReference type="PIRSR" id="PIRSR602401-1"/>
    </source>
</evidence>
<proteinExistence type="inferred from homology"/>
<comment type="cofactor">
    <cofactor evidence="1 8">
        <name>heme</name>
        <dbReference type="ChEBI" id="CHEBI:30413"/>
    </cofactor>
</comment>
<evidence type="ECO:0000256" key="2">
    <source>
        <dbReference type="ARBA" id="ARBA00005179"/>
    </source>
</evidence>
<reference evidence="10 11" key="1">
    <citation type="submission" date="2017-04" db="EMBL/GenBank/DDBJ databases">
        <title>Genome Sequence of the Model Brown-Rot Fungus Postia placenta SB12.</title>
        <authorList>
            <consortium name="DOE Joint Genome Institute"/>
            <person name="Gaskell J."/>
            <person name="Kersten P."/>
            <person name="Larrondo L.F."/>
            <person name="Canessa P."/>
            <person name="Martinez D."/>
            <person name="Hibbett D."/>
            <person name="Schmoll M."/>
            <person name="Kubicek C.P."/>
            <person name="Martinez A.T."/>
            <person name="Yadav J."/>
            <person name="Master E."/>
            <person name="Magnuson J.K."/>
            <person name="James T."/>
            <person name="Yaver D."/>
            <person name="Berka R."/>
            <person name="Labutti K."/>
            <person name="Lipzen A."/>
            <person name="Aerts A."/>
            <person name="Barry K."/>
            <person name="Henrissat B."/>
            <person name="Blanchette R."/>
            <person name="Grigoriev I."/>
            <person name="Cullen D."/>
        </authorList>
    </citation>
    <scope>NUCLEOTIDE SEQUENCE [LARGE SCALE GENOMIC DNA]</scope>
    <source>
        <strain evidence="10 11">MAD-698-R-SB12</strain>
    </source>
</reference>
<evidence type="ECO:0000256" key="3">
    <source>
        <dbReference type="ARBA" id="ARBA00010617"/>
    </source>
</evidence>
<dbReference type="GO" id="GO:0020037">
    <property type="term" value="F:heme binding"/>
    <property type="evidence" value="ECO:0007669"/>
    <property type="project" value="InterPro"/>
</dbReference>
<keyword evidence="9" id="KW-0472">Membrane</keyword>
<evidence type="ECO:0000256" key="5">
    <source>
        <dbReference type="ARBA" id="ARBA00023002"/>
    </source>
</evidence>
<evidence type="ECO:0008006" key="12">
    <source>
        <dbReference type="Google" id="ProtNLM"/>
    </source>
</evidence>
<evidence type="ECO:0000256" key="4">
    <source>
        <dbReference type="ARBA" id="ARBA00022723"/>
    </source>
</evidence>
<dbReference type="Pfam" id="PF00067">
    <property type="entry name" value="p450"/>
    <property type="match status" value="1"/>
</dbReference>
<feature type="transmembrane region" description="Helical" evidence="9">
    <location>
        <begin position="66"/>
        <end position="84"/>
    </location>
</feature>
<dbReference type="InterPro" id="IPR002401">
    <property type="entry name" value="Cyt_P450_E_grp-I"/>
</dbReference>